<evidence type="ECO:0000313" key="2">
    <source>
        <dbReference type="EMBL" id="KAG7349076.1"/>
    </source>
</evidence>
<sequence length="341" mass="37440">MSVPTFIYPHDPLTPIIGRPTAPAIILMTKEIFANAKSVPSKYGSHGHLALVMTTADYTARAGQAYTAPTFPIRPTRVANATTAQINDANQDYADAVSAYDKHISVQQNLKQQILNAVEPIFTKKLDDKIHGYADVTPQELLTHLTTKYGTITDTDLEDNRKKLSSPWNPDDDLDIIWGRVTDCMAFAKDTSQPIPEATAISSILQVFAASGVLDQYINEWKRKPAADKTYDNFQEHFDSANLLRLEELTTKQAGFHSANFATPPNAPATASAAPTTSSNSISIDSTTMYYCWSHGLGFNPNHTSATCQRPSEKHDHTATIRNPKGGCRLINTAAFRRSPS</sequence>
<evidence type="ECO:0000313" key="3">
    <source>
        <dbReference type="Proteomes" id="UP000693970"/>
    </source>
</evidence>
<name>A0A9K3PJH6_9STRA</name>
<dbReference type="EMBL" id="JAGRRH010000019">
    <property type="protein sequence ID" value="KAG7349076.1"/>
    <property type="molecule type" value="Genomic_DNA"/>
</dbReference>
<gene>
    <name evidence="2" type="ORF">IV203_011673</name>
</gene>
<dbReference type="OrthoDB" id="52570at2759"/>
<dbReference type="AlphaFoldDB" id="A0A9K3PJH6"/>
<feature type="region of interest" description="Disordered" evidence="1">
    <location>
        <begin position="258"/>
        <end position="279"/>
    </location>
</feature>
<reference evidence="2" key="2">
    <citation type="submission" date="2021-04" db="EMBL/GenBank/DDBJ databases">
        <authorList>
            <person name="Podell S."/>
        </authorList>
    </citation>
    <scope>NUCLEOTIDE SEQUENCE</scope>
    <source>
        <strain evidence="2">Hildebrandi</strain>
    </source>
</reference>
<comment type="caution">
    <text evidence="2">The sequence shown here is derived from an EMBL/GenBank/DDBJ whole genome shotgun (WGS) entry which is preliminary data.</text>
</comment>
<proteinExistence type="predicted"/>
<reference evidence="2" key="1">
    <citation type="journal article" date="2021" name="Sci. Rep.">
        <title>Diploid genomic architecture of Nitzschia inconspicua, an elite biomass production diatom.</title>
        <authorList>
            <person name="Oliver A."/>
            <person name="Podell S."/>
            <person name="Pinowska A."/>
            <person name="Traller J.C."/>
            <person name="Smith S.R."/>
            <person name="McClure R."/>
            <person name="Beliaev A."/>
            <person name="Bohutskyi P."/>
            <person name="Hill E.A."/>
            <person name="Rabines A."/>
            <person name="Zheng H."/>
            <person name="Allen L.Z."/>
            <person name="Kuo A."/>
            <person name="Grigoriev I.V."/>
            <person name="Allen A.E."/>
            <person name="Hazlebeck D."/>
            <person name="Allen E.E."/>
        </authorList>
    </citation>
    <scope>NUCLEOTIDE SEQUENCE</scope>
    <source>
        <strain evidence="2">Hildebrandi</strain>
    </source>
</reference>
<organism evidence="2 3">
    <name type="scientific">Nitzschia inconspicua</name>
    <dbReference type="NCBI Taxonomy" id="303405"/>
    <lineage>
        <taxon>Eukaryota</taxon>
        <taxon>Sar</taxon>
        <taxon>Stramenopiles</taxon>
        <taxon>Ochrophyta</taxon>
        <taxon>Bacillariophyta</taxon>
        <taxon>Bacillariophyceae</taxon>
        <taxon>Bacillariophycidae</taxon>
        <taxon>Bacillariales</taxon>
        <taxon>Bacillariaceae</taxon>
        <taxon>Nitzschia</taxon>
    </lineage>
</organism>
<evidence type="ECO:0000256" key="1">
    <source>
        <dbReference type="SAM" id="MobiDB-lite"/>
    </source>
</evidence>
<protein>
    <submittedName>
        <fullName evidence="2">Uncharacterized protein</fullName>
    </submittedName>
</protein>
<accession>A0A9K3PJH6</accession>
<dbReference type="Proteomes" id="UP000693970">
    <property type="component" value="Unassembled WGS sequence"/>
</dbReference>
<keyword evidence="3" id="KW-1185">Reference proteome</keyword>